<proteinExistence type="predicted"/>
<dbReference type="KEGG" id="pary:A4V02_00345"/>
<dbReference type="PIRSF" id="PIRSF000141">
    <property type="entry name" value="Anaerobic_G3P_dh"/>
    <property type="match status" value="1"/>
</dbReference>
<evidence type="ECO:0000259" key="4">
    <source>
        <dbReference type="Pfam" id="PF00890"/>
    </source>
</evidence>
<dbReference type="STRING" id="1796646.A4V02_00345"/>
<keyword evidence="3 6" id="KW-0560">Oxidoreductase</keyword>
<reference evidence="7" key="1">
    <citation type="submission" date="2016-04" db="EMBL/GenBank/DDBJ databases">
        <title>Complete Genome Sequences of Twelve Strains of a Stable Defined Moderately Diverse Mouse Microbiota 2 (sDMDMm2).</title>
        <authorList>
            <person name="Uchimura Y."/>
            <person name="Wyss M."/>
            <person name="Brugiroux S."/>
            <person name="Limenitakis J.P."/>
            <person name="Stecher B."/>
            <person name="McCoy K.D."/>
            <person name="Macpherson A.J."/>
        </authorList>
    </citation>
    <scope>NUCLEOTIDE SEQUENCE [LARGE SCALE GENOMIC DNA]</scope>
    <source>
        <strain evidence="7">YL27</strain>
    </source>
</reference>
<dbReference type="Proteomes" id="UP000186351">
    <property type="component" value="Chromosome"/>
</dbReference>
<dbReference type="EMBL" id="SRYD01000016">
    <property type="protein sequence ID" value="TGY74910.1"/>
    <property type="molecule type" value="Genomic_DNA"/>
</dbReference>
<keyword evidence="7" id="KW-1185">Reference proteome</keyword>
<dbReference type="EC" id="1.1.5.3" evidence="6"/>
<dbReference type="GO" id="GO:0009331">
    <property type="term" value="C:glycerol-3-phosphate dehydrogenase (FAD) complex"/>
    <property type="evidence" value="ECO:0007669"/>
    <property type="project" value="InterPro"/>
</dbReference>
<keyword evidence="1" id="KW-0285">Flavoprotein</keyword>
<evidence type="ECO:0000313" key="5">
    <source>
        <dbReference type="EMBL" id="ANU62345.1"/>
    </source>
</evidence>
<keyword evidence="2" id="KW-0288">FMN</keyword>
<reference evidence="6 8" key="3">
    <citation type="submission" date="2019-04" db="EMBL/GenBank/DDBJ databases">
        <title>Microbes associate with the intestines of laboratory mice.</title>
        <authorList>
            <person name="Navarre W."/>
            <person name="Wong E."/>
            <person name="Huang K."/>
            <person name="Tropini C."/>
            <person name="Ng K."/>
            <person name="Yu B."/>
        </authorList>
    </citation>
    <scope>NUCLEOTIDE SEQUENCE [LARGE SCALE GENOMIC DNA]</scope>
    <source>
        <strain evidence="6 8">NM06_A21</strain>
    </source>
</reference>
<dbReference type="NCBIfam" id="NF003719">
    <property type="entry name" value="PRK05329.1-2"/>
    <property type="match status" value="1"/>
</dbReference>
<evidence type="ECO:0000313" key="6">
    <source>
        <dbReference type="EMBL" id="TGY74910.1"/>
    </source>
</evidence>
<dbReference type="GeneID" id="65535285"/>
<evidence type="ECO:0000256" key="2">
    <source>
        <dbReference type="ARBA" id="ARBA00022643"/>
    </source>
</evidence>
<organism evidence="5 7">
    <name type="scientific">Muribaculum intestinale</name>
    <dbReference type="NCBI Taxonomy" id="1796646"/>
    <lineage>
        <taxon>Bacteria</taxon>
        <taxon>Pseudomonadati</taxon>
        <taxon>Bacteroidota</taxon>
        <taxon>Bacteroidia</taxon>
        <taxon>Bacteroidales</taxon>
        <taxon>Muribaculaceae</taxon>
        <taxon>Muribaculum</taxon>
    </lineage>
</organism>
<dbReference type="EMBL" id="CP015402">
    <property type="protein sequence ID" value="ANU62345.1"/>
    <property type="molecule type" value="Genomic_DNA"/>
</dbReference>
<evidence type="ECO:0000256" key="3">
    <source>
        <dbReference type="ARBA" id="ARBA00023002"/>
    </source>
</evidence>
<dbReference type="SUPFAM" id="SSF51905">
    <property type="entry name" value="FAD/NAD(P)-binding domain"/>
    <property type="match status" value="1"/>
</dbReference>
<dbReference type="NCBIfam" id="TIGR03378">
    <property type="entry name" value="glycerol3P_GlpB"/>
    <property type="match status" value="1"/>
</dbReference>
<feature type="domain" description="FAD-dependent oxidoreductase 2 FAD-binding" evidence="4">
    <location>
        <begin position="4"/>
        <end position="401"/>
    </location>
</feature>
<gene>
    <name evidence="6" type="primary">glpB</name>
    <name evidence="5" type="ORF">A4V02_00345</name>
    <name evidence="6" type="ORF">E5333_05380</name>
</gene>
<evidence type="ECO:0000313" key="7">
    <source>
        <dbReference type="Proteomes" id="UP000186351"/>
    </source>
</evidence>
<dbReference type="Gene3D" id="3.50.50.60">
    <property type="entry name" value="FAD/NAD(P)-binding domain"/>
    <property type="match status" value="1"/>
</dbReference>
<dbReference type="NCBIfam" id="NF003720">
    <property type="entry name" value="PRK05329.1-3"/>
    <property type="match status" value="1"/>
</dbReference>
<dbReference type="InterPro" id="IPR036188">
    <property type="entry name" value="FAD/NAD-bd_sf"/>
</dbReference>
<name>A0A1B1S6C1_9BACT</name>
<dbReference type="OrthoDB" id="140595at2"/>
<dbReference type="Proteomes" id="UP000306630">
    <property type="component" value="Unassembled WGS sequence"/>
</dbReference>
<accession>A0A1Z2XFF9</accession>
<reference evidence="5" key="2">
    <citation type="submission" date="2017-04" db="EMBL/GenBank/DDBJ databases">
        <title>Complete Genome Sequences of Twelve Strains of a Stable Defined Moderately Diverse Mouse Microbiota 2 (sDMDMm2).</title>
        <authorList>
            <person name="Uchimura Y."/>
            <person name="Wyss M."/>
            <person name="Brugiroux S."/>
            <person name="Limenitakis J.P."/>
            <person name="Stecher B."/>
            <person name="McCoy K.D."/>
            <person name="Macpherson A.J."/>
        </authorList>
    </citation>
    <scope>NUCLEOTIDE SEQUENCE</scope>
    <source>
        <strain evidence="5">YL27</strain>
    </source>
</reference>
<dbReference type="AlphaFoldDB" id="A0A1B1S6C1"/>
<accession>A0A1B1S6C1</accession>
<evidence type="ECO:0000256" key="1">
    <source>
        <dbReference type="ARBA" id="ARBA00022630"/>
    </source>
</evidence>
<dbReference type="Pfam" id="PF00890">
    <property type="entry name" value="FAD_binding_2"/>
    <property type="match status" value="1"/>
</dbReference>
<evidence type="ECO:0000313" key="8">
    <source>
        <dbReference type="Proteomes" id="UP000306630"/>
    </source>
</evidence>
<sequence length="422" mass="46220">MRYDTIIIGGGMGGLVTGINLLRQGQKVAVISAGQSALHFNSGSFGLYGRHNGEDITDNPLDYIKGLPETHPYSKVGIDNILKYIPQVKPLFEEVGVTLHGDEKRNHYRLTPIGMLKPAWLSMEGYATADSPAPLSWGKALLVNIQGYLDFYPQFLSRGLEKAGLKVESRTFTLDSLQHLRKSATEMRATNIARVLDGNVLRDVARHINRFIDETDATTVIMPAVIGMFDESPIRLLQEQVKVPVRFISTIPMSVGGMRAQMKLRTWFHQHGGTYLLGDIVTRGTIDGGRVKEIYTANLADMPLAADNFVIASGSFLSHGLEANPDSVYEPIFGLDVVADPNRPQWCDPDLYKEQRFEHYGIATDSSLRVSHKGSTLDNLFAAGAVIGGCNALKEESGAGVTLMTAFKVADQILNSKKGGKQ</sequence>
<dbReference type="InterPro" id="IPR003953">
    <property type="entry name" value="FAD-dep_OxRdtase_2_FAD-bd"/>
</dbReference>
<dbReference type="RefSeq" id="WP_068959746.1">
    <property type="nucleotide sequence ID" value="NZ_CAJTAP010000028.1"/>
</dbReference>
<dbReference type="GO" id="GO:0004368">
    <property type="term" value="F:glycerol-3-phosphate dehydrogenase (quinone) activity"/>
    <property type="evidence" value="ECO:0007669"/>
    <property type="project" value="UniProtKB-EC"/>
</dbReference>
<protein>
    <submittedName>
        <fullName evidence="5">Anaerobic glycerol-3-phosphate dehydrogenase subunit B</fullName>
        <ecNumber evidence="6">1.1.5.3</ecNumber>
    </submittedName>
</protein>
<dbReference type="InterPro" id="IPR009158">
    <property type="entry name" value="G3P_DH_GlpB_su"/>
</dbReference>